<keyword evidence="3" id="KW-1185">Reference proteome</keyword>
<dbReference type="AlphaFoldDB" id="A0A1E1JV74"/>
<accession>A0A1E1JV74</accession>
<dbReference type="Proteomes" id="UP000178129">
    <property type="component" value="Unassembled WGS sequence"/>
</dbReference>
<evidence type="ECO:0000313" key="3">
    <source>
        <dbReference type="Proteomes" id="UP000178129"/>
    </source>
</evidence>
<name>A0A1E1JV74_9HELO</name>
<feature type="compositionally biased region" description="Basic residues" evidence="1">
    <location>
        <begin position="741"/>
        <end position="751"/>
    </location>
</feature>
<feature type="compositionally biased region" description="Low complexity" evidence="1">
    <location>
        <begin position="56"/>
        <end position="69"/>
    </location>
</feature>
<feature type="compositionally biased region" description="Low complexity" evidence="1">
    <location>
        <begin position="103"/>
        <end position="119"/>
    </location>
</feature>
<gene>
    <name evidence="2" type="ORF">RCO7_02457</name>
</gene>
<feature type="compositionally biased region" description="Basic and acidic residues" evidence="1">
    <location>
        <begin position="550"/>
        <end position="562"/>
    </location>
</feature>
<proteinExistence type="predicted"/>
<reference evidence="3" key="1">
    <citation type="submission" date="2016-03" db="EMBL/GenBank/DDBJ databases">
        <authorList>
            <person name="Ploux O."/>
        </authorList>
    </citation>
    <scope>NUCLEOTIDE SEQUENCE [LARGE SCALE GENOMIC DNA]</scope>
    <source>
        <strain evidence="3">UK7</strain>
    </source>
</reference>
<feature type="compositionally biased region" description="Basic and acidic residues" evidence="1">
    <location>
        <begin position="784"/>
        <end position="799"/>
    </location>
</feature>
<organism evidence="2 3">
    <name type="scientific">Rhynchosporium graminicola</name>
    <dbReference type="NCBI Taxonomy" id="2792576"/>
    <lineage>
        <taxon>Eukaryota</taxon>
        <taxon>Fungi</taxon>
        <taxon>Dikarya</taxon>
        <taxon>Ascomycota</taxon>
        <taxon>Pezizomycotina</taxon>
        <taxon>Leotiomycetes</taxon>
        <taxon>Helotiales</taxon>
        <taxon>Ploettnerulaceae</taxon>
        <taxon>Rhynchosporium</taxon>
    </lineage>
</organism>
<sequence length="911" mass="99996">MSSSPHASVPTITSIVASPTPPEKSSQSPDGYFTSIPHTSGPVPPSENNTTSPIALSRSSTSLLTPPTSEAQPRQERGGYFYSKAGGSLTRKDRTISSDHRSTSTLSPGLSPGGSLHSSETGRSPCSHSSGEYLSPPLFQDDEDKPPYISRRRSSDSLTMMKKRLRIEETIPNNRKTKGIRRRRRRYGCRHHRNTGHKYQEDFNWETSGCQNAPTATLGNKQLCRDHTGHFVPKSTRFGNTDTFGRLIIQSLPGPLRPAVIRRWSSVEVGAHQISLQSMFSPSQLPESFLVPGSDNGDYADRFISKGLQGRHRSSTFTRGAIDHDIVRVVRERLTFRKIDTDTETLLIPPLSITVRRASSASGFSGITKGLFDEERDSITGSGTETLIAQNQMEDRKPSSAYLLTSEDIESITLLIAENLRQNIQSHNLNRSSDKATSTALKTAKTRRPFVSNAGAGQSEQVSVVRGIRAQQADIQGPADSHYLRVGGSKHPLTKTLKKAGTGGSVHEVIWNGSRNSRQSFGSSASDPEKDKPDYTSSEPEVSPGMPLDEVNRDKLRDKGDAFDPNNARESISEWTWKLPPSDVKMPITSSDSDSIDHDPQAKIQKDKRRPLLRTVSSTPKERTATRVRPYPRYSASHEQIQDVFSFPPLVPRKATSEWLSPLPDMEIMSTVLAAPGPAFKSLYSLGVDVTIGPSGSTIFNAPVLQSVDVSPSQSPEVGLRPDYGFSSISSTEARTDDRRRKSVIKPHPKATARNGQTVAMGSSIGAHSRERRKSSVPPVQRVRTIDNAHKGKHDEPPSRWRPPSICPPRLSVGDVSLSPAEPEDMKRQTSEERIPELLTRLSRLRSGITDRITLVEAKSPPLPQSDCTGIYGTITGTLRKSIDVPCVPDKLRHSCNDCENSPGPSIDWIG</sequence>
<dbReference type="InParanoid" id="A0A1E1JV74"/>
<dbReference type="EMBL" id="FJUW01000003">
    <property type="protein sequence ID" value="CZS89723.1"/>
    <property type="molecule type" value="Genomic_DNA"/>
</dbReference>
<protein>
    <submittedName>
        <fullName evidence="2">Uncharacterized protein</fullName>
    </submittedName>
</protein>
<feature type="region of interest" description="Disordered" evidence="1">
    <location>
        <begin position="479"/>
        <end position="567"/>
    </location>
</feature>
<feature type="compositionally biased region" description="Basic and acidic residues" evidence="1">
    <location>
        <begin position="90"/>
        <end position="102"/>
    </location>
</feature>
<evidence type="ECO:0000256" key="1">
    <source>
        <dbReference type="SAM" id="MobiDB-lite"/>
    </source>
</evidence>
<feature type="compositionally biased region" description="Polar residues" evidence="1">
    <location>
        <begin position="1"/>
        <end position="29"/>
    </location>
</feature>
<feature type="region of interest" description="Disordered" evidence="1">
    <location>
        <begin position="431"/>
        <end position="462"/>
    </location>
</feature>
<feature type="region of interest" description="Disordered" evidence="1">
    <location>
        <begin position="1"/>
        <end position="158"/>
    </location>
</feature>
<evidence type="ECO:0000313" key="2">
    <source>
        <dbReference type="EMBL" id="CZS89723.1"/>
    </source>
</evidence>
<feature type="compositionally biased region" description="Polar residues" evidence="1">
    <location>
        <begin position="513"/>
        <end position="526"/>
    </location>
</feature>
<comment type="caution">
    <text evidence="2">The sequence shown here is derived from an EMBL/GenBank/DDBJ whole genome shotgun (WGS) entry which is preliminary data.</text>
</comment>
<feature type="region of interest" description="Disordered" evidence="1">
    <location>
        <begin position="710"/>
        <end position="832"/>
    </location>
</feature>
<feature type="compositionally biased region" description="Polar residues" evidence="1">
    <location>
        <begin position="121"/>
        <end position="132"/>
    </location>
</feature>